<dbReference type="SUPFAM" id="SSF53720">
    <property type="entry name" value="ALDH-like"/>
    <property type="match status" value="1"/>
</dbReference>
<evidence type="ECO:0000259" key="8">
    <source>
        <dbReference type="Pfam" id="PF00171"/>
    </source>
</evidence>
<reference evidence="10 11" key="1">
    <citation type="submission" date="2024-10" db="EMBL/GenBank/DDBJ databases">
        <title>The Natural Products Discovery Center: Release of the First 8490 Sequenced Strains for Exploring Actinobacteria Biosynthetic Diversity.</title>
        <authorList>
            <person name="Kalkreuter E."/>
            <person name="Kautsar S.A."/>
            <person name="Yang D."/>
            <person name="Bader C.D."/>
            <person name="Teijaro C.N."/>
            <person name="Fluegel L."/>
            <person name="Davis C.M."/>
            <person name="Simpson J.R."/>
            <person name="Lauterbach L."/>
            <person name="Steele A.D."/>
            <person name="Gui C."/>
            <person name="Meng S."/>
            <person name="Li G."/>
            <person name="Viehrig K."/>
            <person name="Ye F."/>
            <person name="Su P."/>
            <person name="Kiefer A.F."/>
            <person name="Nichols A."/>
            <person name="Cepeda A.J."/>
            <person name="Yan W."/>
            <person name="Fan B."/>
            <person name="Jiang Y."/>
            <person name="Adhikari A."/>
            <person name="Zheng C.-J."/>
            <person name="Schuster L."/>
            <person name="Cowan T.M."/>
            <person name="Smanski M.J."/>
            <person name="Chevrette M.G."/>
            <person name="De Carvalho L.P.S."/>
            <person name="Shen B."/>
        </authorList>
    </citation>
    <scope>NUCLEOTIDE SEQUENCE [LARGE SCALE GENOMIC DNA]</scope>
    <source>
        <strain evidence="10 11">NPDC049639</strain>
    </source>
</reference>
<dbReference type="PANTHER" id="PTHR42862:SF1">
    <property type="entry name" value="DELTA-1-PYRROLINE-5-CARBOXYLATE DEHYDROGENASE 2, ISOFORM A-RELATED"/>
    <property type="match status" value="1"/>
</dbReference>
<evidence type="ECO:0000256" key="5">
    <source>
        <dbReference type="ARBA" id="ARBA00048142"/>
    </source>
</evidence>
<dbReference type="EMBL" id="JBITLV010000001">
    <property type="protein sequence ID" value="MFI7586368.1"/>
    <property type="molecule type" value="Genomic_DNA"/>
</dbReference>
<comment type="catalytic activity">
    <reaction evidence="5">
        <text>L-glutamate 5-semialdehyde + NAD(+) + H2O = L-glutamate + NADH + 2 H(+)</text>
        <dbReference type="Rhea" id="RHEA:30235"/>
        <dbReference type="ChEBI" id="CHEBI:15377"/>
        <dbReference type="ChEBI" id="CHEBI:15378"/>
        <dbReference type="ChEBI" id="CHEBI:29985"/>
        <dbReference type="ChEBI" id="CHEBI:57540"/>
        <dbReference type="ChEBI" id="CHEBI:57945"/>
        <dbReference type="ChEBI" id="CHEBI:58066"/>
        <dbReference type="EC" id="1.2.1.88"/>
    </reaction>
</comment>
<dbReference type="InterPro" id="IPR016162">
    <property type="entry name" value="Ald_DH_N"/>
</dbReference>
<dbReference type="InterPro" id="IPR016163">
    <property type="entry name" value="Ald_DH_C"/>
</dbReference>
<sequence>MALPLEDDEAQDAQLIERAERLAERLLHRADRLRTRAERDRQAQVASMVSDPATRDFMIELTDEVLRIEDAGAAARRFRRVLEERGLPAFAGPLDRAMLRAAGPAARATPSVVVAQLHARVRRELGSIVLDVEERSLARAIRRRRAEGFQLNVNPLGEAVLGDDEAAARLATALELLGRPEVEYVSVKASAVCANLDPMDAEGSVERIAEAFAVLCRSASERERPAFVNLDMEEYADLWPTVHAFTTALELPELQSFSAGIVVQAYLPDSVGAFEHLAAWAQERVAAGGAPVKVRLVKGANLAMERVDAELHGWAVAPFATKEEVDANYKRLLDRALAPELAGALRVGVASHNLFDVAWALTLATEAQALERVDVEMLHGMAEAEARAVVEHLRLVGGRKGRHRVVLYTPVVAAADFGAATAYLVRRFDENTSPQNFLTHLPGLTTTGEAWADQRARFEAAVRARHADPAVSRRGTGPENSAGQAFSNQSDADPTQPSTRIAVASALSEFTAPDAVTARIAGTEVTDRTTALPGVDPSSGKPLYTWQAVGESEVELAVAAGLAGADRWRLLSPQERCDVLDAVAATMQSQRAETIAVMAHDAGKTFHEADPEVSEAVDFARYYGRCGMSLEPGFEPYRLVVVAAPWNFPYAIPAGGVFAALAAGASVILKPAPETVLVARHLAEQCWAAGVPDDVLQLVLTDDDSAGTRLITHPDVDAVVLTGSSATAHLFRSWRPGLNLHAETSGKNAVVITAAADLDDAIRDLVRSAFGHAGQKCSAASLAIVDGALLDSTRFLTRLADAVRSLRVGAGYDAATQMGPLVREPEGDLRRALTRLEPGETWLVEPEQLSGNPLAWSPGVKVGVQPGSHFHLTECFGPVLGVMRAAGLDEALELQNAVPFGLTAGLFSLDDGEVEEWLERVEAGNAYVNRHITGAIVQRQPFGGWKQSAIGPGIKAGGPFYVGSLGRWPTPADDLVDRVGALWEHWQAGEDRSGLVGEQNLLRLRALPRGVLLRTEPATDPRDILVARALAERLGVRLEISTVSESVADFLSRAGDFDRLRVFGDPSERLLVEAAQARVDLDLRPLQGSPEQELLCWAREQAVSRTLHRHGNLRLPSS</sequence>
<feature type="region of interest" description="Disordered" evidence="7">
    <location>
        <begin position="463"/>
        <end position="497"/>
    </location>
</feature>
<dbReference type="Gene3D" id="3.40.309.10">
    <property type="entry name" value="Aldehyde Dehydrogenase, Chain A, domain 2"/>
    <property type="match status" value="1"/>
</dbReference>
<dbReference type="InterPro" id="IPR016161">
    <property type="entry name" value="Ald_DH/histidinol_DH"/>
</dbReference>
<proteinExistence type="predicted"/>
<organism evidence="10 11">
    <name type="scientific">Spongisporangium articulatum</name>
    <dbReference type="NCBI Taxonomy" id="3362603"/>
    <lineage>
        <taxon>Bacteria</taxon>
        <taxon>Bacillati</taxon>
        <taxon>Actinomycetota</taxon>
        <taxon>Actinomycetes</taxon>
        <taxon>Kineosporiales</taxon>
        <taxon>Kineosporiaceae</taxon>
        <taxon>Spongisporangium</taxon>
    </lineage>
</organism>
<evidence type="ECO:0000313" key="11">
    <source>
        <dbReference type="Proteomes" id="UP001612915"/>
    </source>
</evidence>
<keyword evidence="3" id="KW-0560">Oxidoreductase</keyword>
<keyword evidence="4" id="KW-0520">NAD</keyword>
<dbReference type="InterPro" id="IPR029041">
    <property type="entry name" value="FAD-linked_oxidoreductase-like"/>
</dbReference>
<dbReference type="Proteomes" id="UP001612915">
    <property type="component" value="Unassembled WGS sequence"/>
</dbReference>
<comment type="pathway">
    <text evidence="1">Amino-acid degradation; L-proline degradation into L-glutamate; L-glutamate from L-proline: step 2/2.</text>
</comment>
<dbReference type="EC" id="1.2.1.88" evidence="2"/>
<name>A0ABW8AJP3_9ACTN</name>
<protein>
    <recommendedName>
        <fullName evidence="2">L-glutamate gamma-semialdehyde dehydrogenase</fullName>
        <ecNumber evidence="2">1.2.1.88</ecNumber>
    </recommendedName>
</protein>
<dbReference type="PIRSF" id="PIRSF000197">
    <property type="entry name" value="Bifunct_PutA"/>
    <property type="match status" value="1"/>
</dbReference>
<dbReference type="InterPro" id="IPR025703">
    <property type="entry name" value="Bifunct_PutA"/>
</dbReference>
<dbReference type="Gene3D" id="3.20.20.220">
    <property type="match status" value="1"/>
</dbReference>
<dbReference type="InterPro" id="IPR002872">
    <property type="entry name" value="Proline_DH_dom"/>
</dbReference>
<comment type="caution">
    <text evidence="10">The sequence shown here is derived from an EMBL/GenBank/DDBJ whole genome shotgun (WGS) entry which is preliminary data.</text>
</comment>
<dbReference type="PANTHER" id="PTHR42862">
    <property type="entry name" value="DELTA-1-PYRROLINE-5-CARBOXYLATE DEHYDROGENASE 1, ISOFORM A-RELATED"/>
    <property type="match status" value="1"/>
</dbReference>
<dbReference type="PROSITE" id="PS00070">
    <property type="entry name" value="ALDEHYDE_DEHYDR_CYS"/>
    <property type="match status" value="1"/>
</dbReference>
<dbReference type="SUPFAM" id="SSF51730">
    <property type="entry name" value="FAD-linked oxidoreductase"/>
    <property type="match status" value="1"/>
</dbReference>
<feature type="compositionally biased region" description="Polar residues" evidence="7">
    <location>
        <begin position="478"/>
        <end position="497"/>
    </location>
</feature>
<dbReference type="RefSeq" id="WP_398275897.1">
    <property type="nucleotide sequence ID" value="NZ_JBITLV010000001.1"/>
</dbReference>
<evidence type="ECO:0000256" key="2">
    <source>
        <dbReference type="ARBA" id="ARBA00012884"/>
    </source>
</evidence>
<accession>A0ABW8AJP3</accession>
<evidence type="ECO:0000259" key="9">
    <source>
        <dbReference type="Pfam" id="PF01619"/>
    </source>
</evidence>
<keyword evidence="6" id="KW-0175">Coiled coil</keyword>
<dbReference type="Gene3D" id="3.40.605.10">
    <property type="entry name" value="Aldehyde Dehydrogenase, Chain A, domain 1"/>
    <property type="match status" value="1"/>
</dbReference>
<dbReference type="InterPro" id="IPR016160">
    <property type="entry name" value="Ald_DH_CS_CYS"/>
</dbReference>
<evidence type="ECO:0000256" key="4">
    <source>
        <dbReference type="ARBA" id="ARBA00023027"/>
    </source>
</evidence>
<evidence type="ECO:0000256" key="7">
    <source>
        <dbReference type="SAM" id="MobiDB-lite"/>
    </source>
</evidence>
<gene>
    <name evidence="10" type="ORF">ACIB24_04775</name>
</gene>
<dbReference type="InterPro" id="IPR050485">
    <property type="entry name" value="Proline_metab_enzyme"/>
</dbReference>
<evidence type="ECO:0000256" key="6">
    <source>
        <dbReference type="SAM" id="Coils"/>
    </source>
</evidence>
<evidence type="ECO:0000256" key="3">
    <source>
        <dbReference type="ARBA" id="ARBA00023002"/>
    </source>
</evidence>
<feature type="coiled-coil region" evidence="6">
    <location>
        <begin position="5"/>
        <end position="36"/>
    </location>
</feature>
<dbReference type="Pfam" id="PF00171">
    <property type="entry name" value="Aldedh"/>
    <property type="match status" value="1"/>
</dbReference>
<feature type="domain" description="Aldehyde dehydrogenase" evidence="8">
    <location>
        <begin position="530"/>
        <end position="951"/>
    </location>
</feature>
<keyword evidence="11" id="KW-1185">Reference proteome</keyword>
<dbReference type="InterPro" id="IPR015590">
    <property type="entry name" value="Aldehyde_DH_dom"/>
</dbReference>
<evidence type="ECO:0000313" key="10">
    <source>
        <dbReference type="EMBL" id="MFI7586368.1"/>
    </source>
</evidence>
<evidence type="ECO:0000256" key="1">
    <source>
        <dbReference type="ARBA" id="ARBA00004786"/>
    </source>
</evidence>
<dbReference type="Pfam" id="PF01619">
    <property type="entry name" value="Pro_dh"/>
    <property type="match status" value="1"/>
</dbReference>
<feature type="domain" description="Proline dehydrogenase" evidence="9">
    <location>
        <begin position="139"/>
        <end position="439"/>
    </location>
</feature>